<name>A0AAU9J2A6_9CILI</name>
<dbReference type="PANTHER" id="PTHR42886">
    <property type="entry name" value="RE40534P-RELATED"/>
    <property type="match status" value="1"/>
</dbReference>
<dbReference type="Proteomes" id="UP001162131">
    <property type="component" value="Unassembled WGS sequence"/>
</dbReference>
<dbReference type="Gene3D" id="3.40.50.1820">
    <property type="entry name" value="alpha/beta hydrolase"/>
    <property type="match status" value="1"/>
</dbReference>
<dbReference type="GO" id="GO:0042171">
    <property type="term" value="F:lysophosphatidic acid acyltransferase activity"/>
    <property type="evidence" value="ECO:0007669"/>
    <property type="project" value="TreeGrafter"/>
</dbReference>
<protein>
    <recommendedName>
        <fullName evidence="2">AB hydrolase-1 domain-containing protein</fullName>
    </recommendedName>
</protein>
<comment type="caution">
    <text evidence="3">The sequence shown here is derived from an EMBL/GenBank/DDBJ whole genome shotgun (WGS) entry which is preliminary data.</text>
</comment>
<feature type="domain" description="AB hydrolase-1" evidence="2">
    <location>
        <begin position="51"/>
        <end position="314"/>
    </location>
</feature>
<dbReference type="GO" id="GO:0006654">
    <property type="term" value="P:phosphatidic acid biosynthetic process"/>
    <property type="evidence" value="ECO:0007669"/>
    <property type="project" value="TreeGrafter"/>
</dbReference>
<reference evidence="3" key="1">
    <citation type="submission" date="2021-09" db="EMBL/GenBank/DDBJ databases">
        <authorList>
            <consortium name="AG Swart"/>
            <person name="Singh M."/>
            <person name="Singh A."/>
            <person name="Seah K."/>
            <person name="Emmerich C."/>
        </authorList>
    </citation>
    <scope>NUCLEOTIDE SEQUENCE</scope>
    <source>
        <strain evidence="3">ATCC30299</strain>
    </source>
</reference>
<sequence length="340" mass="38907">MSSWSRFSPSELDLAEEQLKLFSGIEITTRIIPVGNGQHLYSSICGDPSNPPLILLHGFCGAGMIFYKILSQLASLYYIYLVDLLGMGRSSRPNFTATSISDSEDFFVEPLENYRRELGLEKFILIGHSFGGYIAGCYAAKYPQYIQSLIFLSPVGISEQPPGYNYLYTLESKDWKYRWAMKFLVFFWTRNVTPTSIMRKAGPFSGKLLELYSIRKISKIPQSELRSLERYLEQINLLPASGELALLYLCYPGAWAKMPLCKRVNNLKIPIGFLFGDKDWVSTRGAEQLREQHPSSIRIKTISDSGHHLYWDNPRETIQQITEMLSEFERISKLEHTCEA</sequence>
<dbReference type="PRINTS" id="PR00111">
    <property type="entry name" value="ABHYDROLASE"/>
</dbReference>
<evidence type="ECO:0000256" key="1">
    <source>
        <dbReference type="ARBA" id="ARBA00038097"/>
    </source>
</evidence>
<proteinExistence type="inferred from homology"/>
<gene>
    <name evidence="3" type="ORF">BSTOLATCC_MIC14610</name>
</gene>
<dbReference type="GO" id="GO:0055088">
    <property type="term" value="P:lipid homeostasis"/>
    <property type="evidence" value="ECO:0007669"/>
    <property type="project" value="TreeGrafter"/>
</dbReference>
<evidence type="ECO:0000313" key="3">
    <source>
        <dbReference type="EMBL" id="CAG9315866.1"/>
    </source>
</evidence>
<dbReference type="PANTHER" id="PTHR42886:SF29">
    <property type="entry name" value="PUMMELIG, ISOFORM A"/>
    <property type="match status" value="1"/>
</dbReference>
<keyword evidence="4" id="KW-1185">Reference proteome</keyword>
<dbReference type="InterPro" id="IPR000073">
    <property type="entry name" value="AB_hydrolase_1"/>
</dbReference>
<evidence type="ECO:0000259" key="2">
    <source>
        <dbReference type="Pfam" id="PF00561"/>
    </source>
</evidence>
<dbReference type="GO" id="GO:0052689">
    <property type="term" value="F:carboxylic ester hydrolase activity"/>
    <property type="evidence" value="ECO:0007669"/>
    <property type="project" value="TreeGrafter"/>
</dbReference>
<dbReference type="EMBL" id="CAJZBQ010000014">
    <property type="protein sequence ID" value="CAG9315866.1"/>
    <property type="molecule type" value="Genomic_DNA"/>
</dbReference>
<evidence type="ECO:0000313" key="4">
    <source>
        <dbReference type="Proteomes" id="UP001162131"/>
    </source>
</evidence>
<dbReference type="Pfam" id="PF00561">
    <property type="entry name" value="Abhydrolase_1"/>
    <property type="match status" value="1"/>
</dbReference>
<dbReference type="AlphaFoldDB" id="A0AAU9J2A6"/>
<dbReference type="SUPFAM" id="SSF53474">
    <property type="entry name" value="alpha/beta-Hydrolases"/>
    <property type="match status" value="1"/>
</dbReference>
<dbReference type="InterPro" id="IPR029058">
    <property type="entry name" value="AB_hydrolase_fold"/>
</dbReference>
<organism evidence="3 4">
    <name type="scientific">Blepharisma stoltei</name>
    <dbReference type="NCBI Taxonomy" id="1481888"/>
    <lineage>
        <taxon>Eukaryota</taxon>
        <taxon>Sar</taxon>
        <taxon>Alveolata</taxon>
        <taxon>Ciliophora</taxon>
        <taxon>Postciliodesmatophora</taxon>
        <taxon>Heterotrichea</taxon>
        <taxon>Heterotrichida</taxon>
        <taxon>Blepharismidae</taxon>
        <taxon>Blepharisma</taxon>
    </lineage>
</organism>
<accession>A0AAU9J2A6</accession>
<comment type="similarity">
    <text evidence="1">Belongs to the peptidase S33 family. ABHD4/ABHD5 subfamily.</text>
</comment>